<dbReference type="EMBL" id="KQ982084">
    <property type="protein sequence ID" value="KYQ60109.1"/>
    <property type="molecule type" value="Genomic_DNA"/>
</dbReference>
<evidence type="ECO:0000313" key="1">
    <source>
        <dbReference type="EMBL" id="KYQ60109.1"/>
    </source>
</evidence>
<reference evidence="1 2" key="1">
    <citation type="submission" date="2015-09" db="EMBL/GenBank/DDBJ databases">
        <title>Trachymyrmex zeteki WGS genome.</title>
        <authorList>
            <person name="Nygaard S."/>
            <person name="Hu H."/>
            <person name="Boomsma J."/>
            <person name="Zhang G."/>
        </authorList>
    </citation>
    <scope>NUCLEOTIDE SEQUENCE [LARGE SCALE GENOMIC DNA]</scope>
    <source>
        <strain evidence="1">Tzet28-1</strain>
        <tissue evidence="1">Whole body</tissue>
    </source>
</reference>
<dbReference type="Proteomes" id="UP000075809">
    <property type="component" value="Unassembled WGS sequence"/>
</dbReference>
<name>A0A151XI84_9HYME</name>
<dbReference type="AlphaFoldDB" id="A0A151XI84"/>
<proteinExistence type="predicted"/>
<organism evidence="1 2">
    <name type="scientific">Mycetomoellerius zeteki</name>
    <dbReference type="NCBI Taxonomy" id="64791"/>
    <lineage>
        <taxon>Eukaryota</taxon>
        <taxon>Metazoa</taxon>
        <taxon>Ecdysozoa</taxon>
        <taxon>Arthropoda</taxon>
        <taxon>Hexapoda</taxon>
        <taxon>Insecta</taxon>
        <taxon>Pterygota</taxon>
        <taxon>Neoptera</taxon>
        <taxon>Endopterygota</taxon>
        <taxon>Hymenoptera</taxon>
        <taxon>Apocrita</taxon>
        <taxon>Aculeata</taxon>
        <taxon>Formicoidea</taxon>
        <taxon>Formicidae</taxon>
        <taxon>Myrmicinae</taxon>
        <taxon>Mycetomoellerius</taxon>
    </lineage>
</organism>
<gene>
    <name evidence="1" type="ORF">ALC60_00845</name>
</gene>
<dbReference type="STRING" id="64791.A0A151XI84"/>
<sequence length="78" mass="9111">MDETIKKAIRLKHACGDNGYNELLKHISLPSPRTLRRRLEFIIFKDGICDDIFELLKEKVLKFPDERSKTIAMHATIK</sequence>
<accession>A0A151XI84</accession>
<protein>
    <submittedName>
        <fullName evidence="1">Uncharacterized protein</fullName>
    </submittedName>
</protein>
<evidence type="ECO:0000313" key="2">
    <source>
        <dbReference type="Proteomes" id="UP000075809"/>
    </source>
</evidence>
<keyword evidence="2" id="KW-1185">Reference proteome</keyword>